<gene>
    <name evidence="2" type="ORF">DVH02_16875</name>
</gene>
<dbReference type="Pfam" id="PF13649">
    <property type="entry name" value="Methyltransf_25"/>
    <property type="match status" value="1"/>
</dbReference>
<evidence type="ECO:0000259" key="1">
    <source>
        <dbReference type="Pfam" id="PF13649"/>
    </source>
</evidence>
<protein>
    <submittedName>
        <fullName evidence="2">Class I SAM-dependent methyltransferase</fullName>
    </submittedName>
</protein>
<proteinExistence type="predicted"/>
<keyword evidence="2" id="KW-0489">Methyltransferase</keyword>
<keyword evidence="3" id="KW-1185">Reference proteome</keyword>
<evidence type="ECO:0000313" key="3">
    <source>
        <dbReference type="Proteomes" id="UP000253741"/>
    </source>
</evidence>
<reference evidence="2 3" key="1">
    <citation type="submission" date="2018-07" db="EMBL/GenBank/DDBJ databases">
        <title>Streptomyces species from bats.</title>
        <authorList>
            <person name="Dunlap C."/>
        </authorList>
    </citation>
    <scope>NUCLEOTIDE SEQUENCE [LARGE SCALE GENOMIC DNA]</scope>
    <source>
        <strain evidence="2 3">AC230</strain>
    </source>
</reference>
<accession>A0A370B5Y2</accession>
<evidence type="ECO:0000313" key="2">
    <source>
        <dbReference type="EMBL" id="RDG37001.1"/>
    </source>
</evidence>
<dbReference type="InterPro" id="IPR029063">
    <property type="entry name" value="SAM-dependent_MTases_sf"/>
</dbReference>
<dbReference type="Proteomes" id="UP000253741">
    <property type="component" value="Unassembled WGS sequence"/>
</dbReference>
<dbReference type="Gene3D" id="3.40.50.150">
    <property type="entry name" value="Vaccinia Virus protein VP39"/>
    <property type="match status" value="1"/>
</dbReference>
<dbReference type="EMBL" id="QQNA01000123">
    <property type="protein sequence ID" value="RDG37001.1"/>
    <property type="molecule type" value="Genomic_DNA"/>
</dbReference>
<dbReference type="GO" id="GO:0008168">
    <property type="term" value="F:methyltransferase activity"/>
    <property type="evidence" value="ECO:0007669"/>
    <property type="project" value="UniProtKB-KW"/>
</dbReference>
<dbReference type="SUPFAM" id="SSF53335">
    <property type="entry name" value="S-adenosyl-L-methionine-dependent methyltransferases"/>
    <property type="match status" value="1"/>
</dbReference>
<dbReference type="InterPro" id="IPR041698">
    <property type="entry name" value="Methyltransf_25"/>
</dbReference>
<comment type="caution">
    <text evidence="2">The sequence shown here is derived from an EMBL/GenBank/DDBJ whole genome shotgun (WGS) entry which is preliminary data.</text>
</comment>
<feature type="domain" description="Methyltransferase" evidence="1">
    <location>
        <begin position="49"/>
        <end position="142"/>
    </location>
</feature>
<dbReference type="GO" id="GO:0032259">
    <property type="term" value="P:methylation"/>
    <property type="evidence" value="ECO:0007669"/>
    <property type="project" value="UniProtKB-KW"/>
</dbReference>
<organism evidence="2 3">
    <name type="scientific">Streptomyces corynorhini</name>
    <dbReference type="NCBI Taxonomy" id="2282652"/>
    <lineage>
        <taxon>Bacteria</taxon>
        <taxon>Bacillati</taxon>
        <taxon>Actinomycetota</taxon>
        <taxon>Actinomycetes</taxon>
        <taxon>Kitasatosporales</taxon>
        <taxon>Streptomycetaceae</taxon>
        <taxon>Streptomyces</taxon>
    </lineage>
</organism>
<dbReference type="OrthoDB" id="3172472at2"/>
<name>A0A370B5Y2_9ACTN</name>
<dbReference type="CDD" id="cd02440">
    <property type="entry name" value="AdoMet_MTases"/>
    <property type="match status" value="1"/>
</dbReference>
<sequence>MRPVRERPRAGYATEFADEYDRWFGKPRTTGATVEALVSLAALSGGGQVLELGVGTGRIALPLRERGLSVHGIDGSEDMVRQLRAKPSGADLPVTMGDFADVPVTGRFTLVYLAGGTFGELADQESQSRCFERVAQRLEPGGLFALDAHVPEALAAATGPDIVSEGDDHLVLCYRRLDPSVRRYHSHYVIHADGRTRHLRVDFRYTGPGELDLMARRAGLRLKERWADWSGAPFTRDSAAQVSVYERP</sequence>
<dbReference type="AlphaFoldDB" id="A0A370B5Y2"/>
<keyword evidence="2" id="KW-0808">Transferase</keyword>
<dbReference type="RefSeq" id="WP_114624639.1">
    <property type="nucleotide sequence ID" value="NZ_QQNA01000123.1"/>
</dbReference>